<dbReference type="SMART" id="SM00354">
    <property type="entry name" value="HTH_LACI"/>
    <property type="match status" value="1"/>
</dbReference>
<dbReference type="NCBIfam" id="NF047341">
    <property type="entry name" value="lactose_RbsR"/>
    <property type="match status" value="1"/>
</dbReference>
<evidence type="ECO:0000313" key="7">
    <source>
        <dbReference type="EMBL" id="KRO00671.1"/>
    </source>
</evidence>
<dbReference type="Pfam" id="PF00356">
    <property type="entry name" value="LacI"/>
    <property type="match status" value="1"/>
</dbReference>
<feature type="domain" description="HTH cro/C1-type" evidence="6">
    <location>
        <begin position="2"/>
        <end position="41"/>
    </location>
</feature>
<dbReference type="OrthoDB" id="9775106at2"/>
<dbReference type="Proteomes" id="UP000051886">
    <property type="component" value="Unassembled WGS sequence"/>
</dbReference>
<keyword evidence="3" id="KW-0238">DNA-binding</keyword>
<name>A0A0R2LFU0_9LACO</name>
<dbReference type="SUPFAM" id="SSF47413">
    <property type="entry name" value="lambda repressor-like DNA-binding domains"/>
    <property type="match status" value="1"/>
</dbReference>
<dbReference type="InterPro" id="IPR001761">
    <property type="entry name" value="Peripla_BP/Lac1_sug-bd_dom"/>
</dbReference>
<dbReference type="RefSeq" id="WP_017867455.1">
    <property type="nucleotide sequence ID" value="NZ_BJYB01000017.1"/>
</dbReference>
<dbReference type="Gene3D" id="1.10.260.40">
    <property type="entry name" value="lambda repressor-like DNA-binding domains"/>
    <property type="match status" value="1"/>
</dbReference>
<evidence type="ECO:0000259" key="6">
    <source>
        <dbReference type="PROSITE" id="PS50943"/>
    </source>
</evidence>
<accession>A0A0R2LFU0</accession>
<reference evidence="7 8" key="1">
    <citation type="journal article" date="2015" name="Genome Announc.">
        <title>Expanding the biotechnology potential of lactobacilli through comparative genomics of 213 strains and associated genera.</title>
        <authorList>
            <person name="Sun Z."/>
            <person name="Harris H.M."/>
            <person name="McCann A."/>
            <person name="Guo C."/>
            <person name="Argimon S."/>
            <person name="Zhang W."/>
            <person name="Yang X."/>
            <person name="Jeffery I.B."/>
            <person name="Cooney J.C."/>
            <person name="Kagawa T.F."/>
            <person name="Liu W."/>
            <person name="Song Y."/>
            <person name="Salvetti E."/>
            <person name="Wrobel A."/>
            <person name="Rasinkangas P."/>
            <person name="Parkhill J."/>
            <person name="Rea M.C."/>
            <person name="O'Sullivan O."/>
            <person name="Ritari J."/>
            <person name="Douillard F.P."/>
            <person name="Paul Ross R."/>
            <person name="Yang R."/>
            <person name="Briner A.E."/>
            <person name="Felis G.E."/>
            <person name="de Vos W.M."/>
            <person name="Barrangou R."/>
            <person name="Klaenhammer T.R."/>
            <person name="Caufield P.W."/>
            <person name="Cui Y."/>
            <person name="Zhang H."/>
            <person name="O'Toole P.W."/>
        </authorList>
    </citation>
    <scope>NUCLEOTIDE SEQUENCE [LARGE SCALE GENOMIC DNA]</scope>
    <source>
        <strain evidence="7 8">NBRC 103219</strain>
    </source>
</reference>
<evidence type="ECO:0000313" key="8">
    <source>
        <dbReference type="Proteomes" id="UP000051886"/>
    </source>
</evidence>
<dbReference type="CDD" id="cd01392">
    <property type="entry name" value="HTH_LacI"/>
    <property type="match status" value="1"/>
</dbReference>
<evidence type="ECO:0000256" key="3">
    <source>
        <dbReference type="ARBA" id="ARBA00023125"/>
    </source>
</evidence>
<evidence type="ECO:0000256" key="4">
    <source>
        <dbReference type="ARBA" id="ARBA00023163"/>
    </source>
</evidence>
<dbReference type="STRING" id="449659.IV66_GL001346"/>
<dbReference type="EMBL" id="JQCN01000018">
    <property type="protein sequence ID" value="KRO00671.1"/>
    <property type="molecule type" value="Genomic_DNA"/>
</dbReference>
<feature type="domain" description="HTH lacI-type" evidence="5">
    <location>
        <begin position="6"/>
        <end position="61"/>
    </location>
</feature>
<dbReference type="InterPro" id="IPR000843">
    <property type="entry name" value="HTH_LacI"/>
</dbReference>
<evidence type="ECO:0000256" key="1">
    <source>
        <dbReference type="ARBA" id="ARBA00022491"/>
    </source>
</evidence>
<dbReference type="GO" id="GO:0000976">
    <property type="term" value="F:transcription cis-regulatory region binding"/>
    <property type="evidence" value="ECO:0007669"/>
    <property type="project" value="TreeGrafter"/>
</dbReference>
<dbReference type="PATRIC" id="fig|449659.4.peg.1363"/>
<dbReference type="Pfam" id="PF00532">
    <property type="entry name" value="Peripla_BP_1"/>
    <property type="match status" value="1"/>
</dbReference>
<dbReference type="PROSITE" id="PS50932">
    <property type="entry name" value="HTH_LACI_2"/>
    <property type="match status" value="1"/>
</dbReference>
<dbReference type="PANTHER" id="PTHR30146:SF148">
    <property type="entry name" value="HTH-TYPE TRANSCRIPTIONAL REPRESSOR PURR-RELATED"/>
    <property type="match status" value="1"/>
</dbReference>
<sequence>MNKKKVTIKDVAEKAGLSITSVSQILNGNTQRFSEKSIKKVQAVQEELKYVPDFFAQRMVTKKSHLVGVLVPDISNPFFAQLFLGIQDILTQQGYVALLYNMSDDQKQESHYVEELIRRGVDGLIIASSSFSDQSIYQALQAQNLPMIVMDQKTETDLVDAVQTDNFDGGRQAAVYLQKLGHQKVAVVLPEKATVNVRKRYEGFVSVYGNNILEVASELSTSGGQVAVKDIVKSDVTAIFAINDQIAFGLYMGLKEAGKKIPQDYSVIGFDDIGPCKYVTPALTTIAQPTFELGQEAAKMLIKRLIEPKKEPEEKMLPVKLVQRFSVTPLK</sequence>
<organism evidence="7 8">
    <name type="scientific">Ligilactobacillus pobuzihii</name>
    <dbReference type="NCBI Taxonomy" id="449659"/>
    <lineage>
        <taxon>Bacteria</taxon>
        <taxon>Bacillati</taxon>
        <taxon>Bacillota</taxon>
        <taxon>Bacilli</taxon>
        <taxon>Lactobacillales</taxon>
        <taxon>Lactobacillaceae</taxon>
        <taxon>Ligilactobacillus</taxon>
    </lineage>
</organism>
<evidence type="ECO:0000256" key="2">
    <source>
        <dbReference type="ARBA" id="ARBA00023015"/>
    </source>
</evidence>
<keyword evidence="4" id="KW-0804">Transcription</keyword>
<dbReference type="InterPro" id="IPR001387">
    <property type="entry name" value="Cro/C1-type_HTH"/>
</dbReference>
<proteinExistence type="predicted"/>
<dbReference type="InterPro" id="IPR028082">
    <property type="entry name" value="Peripla_BP_I"/>
</dbReference>
<dbReference type="SUPFAM" id="SSF53822">
    <property type="entry name" value="Periplasmic binding protein-like I"/>
    <property type="match status" value="1"/>
</dbReference>
<dbReference type="InterPro" id="IPR010982">
    <property type="entry name" value="Lambda_DNA-bd_dom_sf"/>
</dbReference>
<keyword evidence="1" id="KW-0678">Repressor</keyword>
<keyword evidence="2" id="KW-0805">Transcription regulation</keyword>
<gene>
    <name evidence="7" type="ORF">IV66_GL001346</name>
</gene>
<dbReference type="CDD" id="cd19976">
    <property type="entry name" value="PBP1_DegA_Like"/>
    <property type="match status" value="1"/>
</dbReference>
<dbReference type="Gene3D" id="3.40.50.2300">
    <property type="match status" value="2"/>
</dbReference>
<dbReference type="PROSITE" id="PS50943">
    <property type="entry name" value="HTH_CROC1"/>
    <property type="match status" value="1"/>
</dbReference>
<comment type="caution">
    <text evidence="7">The sequence shown here is derived from an EMBL/GenBank/DDBJ whole genome shotgun (WGS) entry which is preliminary data.</text>
</comment>
<keyword evidence="8" id="KW-1185">Reference proteome</keyword>
<dbReference type="PANTHER" id="PTHR30146">
    <property type="entry name" value="LACI-RELATED TRANSCRIPTIONAL REPRESSOR"/>
    <property type="match status" value="1"/>
</dbReference>
<evidence type="ECO:0000259" key="5">
    <source>
        <dbReference type="PROSITE" id="PS50932"/>
    </source>
</evidence>
<dbReference type="GO" id="GO:0003700">
    <property type="term" value="F:DNA-binding transcription factor activity"/>
    <property type="evidence" value="ECO:0007669"/>
    <property type="project" value="TreeGrafter"/>
</dbReference>
<protein>
    <submittedName>
        <fullName evidence="7">Ribose operon repressor</fullName>
    </submittedName>
</protein>
<dbReference type="AlphaFoldDB" id="A0A0R2LFU0"/>